<evidence type="ECO:0000256" key="16">
    <source>
        <dbReference type="ARBA" id="ARBA00023251"/>
    </source>
</evidence>
<keyword evidence="17" id="KW-0511">Multifunctional enzyme</keyword>
<dbReference type="AlphaFoldDB" id="A0A9X3ELY6"/>
<evidence type="ECO:0000256" key="24">
    <source>
        <dbReference type="PIRSR" id="PIRSR002799-1"/>
    </source>
</evidence>
<evidence type="ECO:0000313" key="29">
    <source>
        <dbReference type="EMBL" id="MCY0965068.1"/>
    </source>
</evidence>
<evidence type="ECO:0000256" key="7">
    <source>
        <dbReference type="ARBA" id="ARBA00022475"/>
    </source>
</evidence>
<dbReference type="EMBL" id="JAPNOA010000020">
    <property type="protein sequence ID" value="MCY0965068.1"/>
    <property type="molecule type" value="Genomic_DNA"/>
</dbReference>
<evidence type="ECO:0000256" key="20">
    <source>
        <dbReference type="ARBA" id="ARBA00034000"/>
    </source>
</evidence>
<evidence type="ECO:0000256" key="1">
    <source>
        <dbReference type="ARBA" id="ARBA00002624"/>
    </source>
</evidence>
<dbReference type="GO" id="GO:0030288">
    <property type="term" value="C:outer membrane-bounded periplasmic space"/>
    <property type="evidence" value="ECO:0007669"/>
    <property type="project" value="TreeGrafter"/>
</dbReference>
<sequence>MPFSGLWSVSRLLMAAASGKPRKPKSDPDAAWGNNPDGRPASTPRSTPKPPAKKTGTGRKRSSGGGGSKPPRSLGWFGSLLMWMIRLGILGAVILAASLVYLDSQMREQFEGRKWTLPARVYARPLQLYPGQLLSSEQLGAELQWTDYHPVGGSPRPGTFERVGDRWTIYRRDFVFWDGPEPAHRVELTLNGGRVDRLWVDGADQALVRLEPQYIGGIFPAHNEDRELVKLDQVPSELLGALVVTEDKDFFNHWGISLRGIARAMMANVEAGSFVQGGSTLTQQLVKNFYLSEERSLARKGREAMMAILMELHYSKGDILQSYINEVYLGQSGRRAIHGFALASRFYFGKPMSELDVGEMATLVGLVKGASYYNPKKHPQRAQERRDLVLTLMRDNGVITEDQYQQAIKRPLTTSDSKRAGQREYPAFLELVKAQLKEDYKQEDLENEGLNIFTTLDPWIQNSLEAAATAQLAALEKGRANLTDQLETAAVITSIDGGEVRALLGSRRPGYFGFNRAVNARRPIGSLAKPVVYLAALESGRFNWGSPLDDSPLRVEMPGAPVWTPQNYDRKSHGVVPMVDALAGSYNLSTARMGLRVGLDNVVAEFRSLGVTEDIKPYPSLLLGSLELSPLQVAAMYQPLAAQGFRMPMRTVEGVTTQQGQTLSSYAASGEQVVDPMNVAWLRYGLEQVVERGTARKLLTRLPGPLAGKTGTSDDQRDAWFAGFDNRHLGVIWVGRDDNQTMPFAGAGAALPIWMDTFAKAGVDPLPPQAQMVQVVVDAQGNQLGEGCIGTLYPFPPERVDGNAQPCRTTQDTESGLLEWLMRQVE</sequence>
<accession>A0A9X3ELY6</accession>
<dbReference type="PIRSF" id="PIRSF002799">
    <property type="entry name" value="PBP_1b"/>
    <property type="match status" value="1"/>
</dbReference>
<evidence type="ECO:0000256" key="17">
    <source>
        <dbReference type="ARBA" id="ARBA00023268"/>
    </source>
</evidence>
<keyword evidence="10 23" id="KW-0328">Glycosyltransferase</keyword>
<evidence type="ECO:0000256" key="10">
    <source>
        <dbReference type="ARBA" id="ARBA00022676"/>
    </source>
</evidence>
<dbReference type="GO" id="GO:0046677">
    <property type="term" value="P:response to antibiotic"/>
    <property type="evidence" value="ECO:0007669"/>
    <property type="project" value="UniProtKB-UniRule"/>
</dbReference>
<evidence type="ECO:0000313" key="30">
    <source>
        <dbReference type="Proteomes" id="UP001150830"/>
    </source>
</evidence>
<dbReference type="Proteomes" id="UP001150830">
    <property type="component" value="Unassembled WGS sequence"/>
</dbReference>
<reference evidence="29" key="1">
    <citation type="submission" date="2022-11" db="EMBL/GenBank/DDBJ databases">
        <title>Parathalassolutuus dongxingensis gen. nov., sp. nov., a novel member of family Oceanospirillaceae isolated from a coastal shrimp pond in Guangxi, China.</title>
        <authorList>
            <person name="Chen H."/>
        </authorList>
    </citation>
    <scope>NUCLEOTIDE SEQUENCE</scope>
    <source>
        <strain evidence="29">G-43</strain>
    </source>
</reference>
<comment type="function">
    <text evidence="1 23">Cell wall formation. Synthesis of cross-linked peptidoglycan from the lipid intermediates. The enzyme has a penicillin-insensitive transglycosylase N-terminal domain (formation of linear glycan strands) and a penicillin-sensitive transpeptidase C-terminal domain (cross-linking of the peptide subunits).</text>
</comment>
<evidence type="ECO:0000256" key="23">
    <source>
        <dbReference type="PIRNR" id="PIRNR002799"/>
    </source>
</evidence>
<evidence type="ECO:0000256" key="18">
    <source>
        <dbReference type="ARBA" id="ARBA00023316"/>
    </source>
</evidence>
<evidence type="ECO:0000256" key="25">
    <source>
        <dbReference type="SAM" id="MobiDB-lite"/>
    </source>
</evidence>
<name>A0A9X3ELY6_9GAMM</name>
<dbReference type="Gene3D" id="3.40.710.10">
    <property type="entry name" value="DD-peptidase/beta-lactamase superfamily"/>
    <property type="match status" value="1"/>
</dbReference>
<dbReference type="Gene3D" id="1.10.3810.10">
    <property type="entry name" value="Biosynthetic peptidoglycan transglycosylase-like"/>
    <property type="match status" value="1"/>
</dbReference>
<evidence type="ECO:0000256" key="11">
    <source>
        <dbReference type="ARBA" id="ARBA00022679"/>
    </source>
</evidence>
<keyword evidence="15" id="KW-0472">Membrane</keyword>
<dbReference type="InterPro" id="IPR011813">
    <property type="entry name" value="PBP_1b"/>
</dbReference>
<dbReference type="Pfam" id="PF14814">
    <property type="entry name" value="UB2H"/>
    <property type="match status" value="1"/>
</dbReference>
<keyword evidence="14 23" id="KW-0573">Peptidoglycan synthesis</keyword>
<dbReference type="RefSeq" id="WP_283173283.1">
    <property type="nucleotide sequence ID" value="NZ_JAPNOA010000020.1"/>
</dbReference>
<feature type="region of interest" description="Disordered" evidence="25">
    <location>
        <begin position="17"/>
        <end position="70"/>
    </location>
</feature>
<dbReference type="GO" id="GO:0009002">
    <property type="term" value="F:serine-type D-Ala-D-Ala carboxypeptidase activity"/>
    <property type="evidence" value="ECO:0007669"/>
    <property type="project" value="UniProtKB-EC"/>
</dbReference>
<evidence type="ECO:0000256" key="22">
    <source>
        <dbReference type="NCBIfam" id="TIGR02071"/>
    </source>
</evidence>
<dbReference type="PANTHER" id="PTHR32282">
    <property type="entry name" value="BINDING PROTEIN TRANSPEPTIDASE, PUTATIVE-RELATED"/>
    <property type="match status" value="1"/>
</dbReference>
<dbReference type="Pfam" id="PF00912">
    <property type="entry name" value="Transgly"/>
    <property type="match status" value="1"/>
</dbReference>
<dbReference type="SUPFAM" id="SSF56601">
    <property type="entry name" value="beta-lactamase/transpeptidase-like"/>
    <property type="match status" value="1"/>
</dbReference>
<keyword evidence="11 23" id="KW-0808">Transferase</keyword>
<dbReference type="GO" id="GO:0009252">
    <property type="term" value="P:peptidoglycan biosynthetic process"/>
    <property type="evidence" value="ECO:0007669"/>
    <property type="project" value="UniProtKB-UniRule"/>
</dbReference>
<evidence type="ECO:0000256" key="5">
    <source>
        <dbReference type="ARBA" id="ARBA00007739"/>
    </source>
</evidence>
<evidence type="ECO:0000256" key="2">
    <source>
        <dbReference type="ARBA" id="ARBA00004236"/>
    </source>
</evidence>
<dbReference type="GO" id="GO:0009274">
    <property type="term" value="C:peptidoglycan-based cell wall"/>
    <property type="evidence" value="ECO:0007669"/>
    <property type="project" value="UniProtKB-UniRule"/>
</dbReference>
<evidence type="ECO:0000259" key="26">
    <source>
        <dbReference type="Pfam" id="PF00905"/>
    </source>
</evidence>
<dbReference type="InterPro" id="IPR001460">
    <property type="entry name" value="PCN-bd_Tpept"/>
</dbReference>
<dbReference type="FunFam" id="1.10.3810.10:FF:000001">
    <property type="entry name" value="Penicillin-binding protein 1A"/>
    <property type="match status" value="1"/>
</dbReference>
<feature type="domain" description="Bifunctional transglycosylase second" evidence="28">
    <location>
        <begin position="128"/>
        <end position="210"/>
    </location>
</feature>
<comment type="similarity">
    <text evidence="5 23">In the N-terminal section; belongs to the glycosyltransferase 51 family.</text>
</comment>
<dbReference type="InterPro" id="IPR036950">
    <property type="entry name" value="PBP_transglycosylase"/>
</dbReference>
<feature type="active site" description="Proton donor; for transglycosylase activity" evidence="24">
    <location>
        <position position="246"/>
    </location>
</feature>
<evidence type="ECO:0000256" key="4">
    <source>
        <dbReference type="ARBA" id="ARBA00007090"/>
    </source>
</evidence>
<protein>
    <recommendedName>
        <fullName evidence="6 22">Penicillin-binding protein 1B</fullName>
        <shortName evidence="23">PBP-1b</shortName>
        <shortName evidence="23">PBP1b</shortName>
    </recommendedName>
    <alternativeName>
        <fullName evidence="19 23">Murein polymerase</fullName>
    </alternativeName>
</protein>
<keyword evidence="9" id="KW-0645">Protease</keyword>
<comment type="catalytic activity">
    <reaction evidence="20">
        <text>Preferential cleavage: (Ac)2-L-Lys-D-Ala-|-D-Ala. Also transpeptidation of peptidyl-alanyl moieties that are N-acyl substituents of D-alanine.</text>
        <dbReference type="EC" id="3.4.16.4"/>
    </reaction>
</comment>
<dbReference type="GO" id="GO:0006508">
    <property type="term" value="P:proteolysis"/>
    <property type="evidence" value="ECO:0007669"/>
    <property type="project" value="UniProtKB-KW"/>
</dbReference>
<dbReference type="GO" id="GO:0008360">
    <property type="term" value="P:regulation of cell shape"/>
    <property type="evidence" value="ECO:0007669"/>
    <property type="project" value="UniProtKB-UniRule"/>
</dbReference>
<dbReference type="GO" id="GO:0005886">
    <property type="term" value="C:plasma membrane"/>
    <property type="evidence" value="ECO:0007669"/>
    <property type="project" value="UniProtKB-SubCell"/>
</dbReference>
<evidence type="ECO:0000259" key="27">
    <source>
        <dbReference type="Pfam" id="PF00912"/>
    </source>
</evidence>
<dbReference type="GO" id="GO:0008955">
    <property type="term" value="F:peptidoglycan glycosyltransferase activity"/>
    <property type="evidence" value="ECO:0007669"/>
    <property type="project" value="UniProtKB-UniRule"/>
</dbReference>
<evidence type="ECO:0000256" key="19">
    <source>
        <dbReference type="ARBA" id="ARBA00032454"/>
    </source>
</evidence>
<evidence type="ECO:0000259" key="28">
    <source>
        <dbReference type="Pfam" id="PF14814"/>
    </source>
</evidence>
<dbReference type="NCBIfam" id="TIGR02071">
    <property type="entry name" value="PBP_1b"/>
    <property type="match status" value="1"/>
</dbReference>
<keyword evidence="30" id="KW-1185">Reference proteome</keyword>
<dbReference type="Pfam" id="PF00905">
    <property type="entry name" value="Transpeptidase"/>
    <property type="match status" value="1"/>
</dbReference>
<feature type="domain" description="Glycosyl transferase family 51" evidence="27">
    <location>
        <begin position="222"/>
        <end position="393"/>
    </location>
</feature>
<organism evidence="29 30">
    <name type="scientific">Parathalassolituus penaei</name>
    <dbReference type="NCBI Taxonomy" id="2997323"/>
    <lineage>
        <taxon>Bacteria</taxon>
        <taxon>Pseudomonadati</taxon>
        <taxon>Pseudomonadota</taxon>
        <taxon>Gammaproteobacteria</taxon>
        <taxon>Oceanospirillales</taxon>
        <taxon>Oceanospirillaceae</taxon>
        <taxon>Parathalassolituus</taxon>
    </lineage>
</organism>
<dbReference type="InterPro" id="IPR050396">
    <property type="entry name" value="Glycosyltr_51/Transpeptidase"/>
</dbReference>
<feature type="domain" description="Penicillin-binding protein transpeptidase" evidence="26">
    <location>
        <begin position="489"/>
        <end position="724"/>
    </location>
</feature>
<dbReference type="GO" id="GO:0071555">
    <property type="term" value="P:cell wall organization"/>
    <property type="evidence" value="ECO:0007669"/>
    <property type="project" value="UniProtKB-UniRule"/>
</dbReference>
<keyword evidence="18 23" id="KW-0961">Cell wall biogenesis/degradation</keyword>
<evidence type="ECO:0000256" key="13">
    <source>
        <dbReference type="ARBA" id="ARBA00022960"/>
    </source>
</evidence>
<dbReference type="InterPro" id="IPR023346">
    <property type="entry name" value="Lysozyme-like_dom_sf"/>
</dbReference>
<dbReference type="SUPFAM" id="SSF53955">
    <property type="entry name" value="Lysozyme-like"/>
    <property type="match status" value="1"/>
</dbReference>
<dbReference type="PANTHER" id="PTHR32282:SF11">
    <property type="entry name" value="PENICILLIN-BINDING PROTEIN 1B"/>
    <property type="match status" value="1"/>
</dbReference>
<evidence type="ECO:0000256" key="3">
    <source>
        <dbReference type="ARBA" id="ARBA00004752"/>
    </source>
</evidence>
<keyword evidence="13 23" id="KW-0133">Cell shape</keyword>
<keyword evidence="8" id="KW-0121">Carboxypeptidase</keyword>
<comment type="caution">
    <text evidence="29">The sequence shown here is derived from an EMBL/GenBank/DDBJ whole genome shotgun (WGS) entry which is preliminary data.</text>
</comment>
<evidence type="ECO:0000256" key="6">
    <source>
        <dbReference type="ARBA" id="ARBA00018637"/>
    </source>
</evidence>
<keyword evidence="7" id="KW-1003">Cell membrane</keyword>
<gene>
    <name evidence="29" type="primary">mrcB</name>
    <name evidence="29" type="ORF">OUO13_07705</name>
</gene>
<proteinExistence type="inferred from homology"/>
<dbReference type="GO" id="GO:0008658">
    <property type="term" value="F:penicillin binding"/>
    <property type="evidence" value="ECO:0007669"/>
    <property type="project" value="UniProtKB-UniRule"/>
</dbReference>
<comment type="pathway">
    <text evidence="3 23">Cell wall biogenesis; peptidoglycan biosynthesis.</text>
</comment>
<comment type="subcellular location">
    <subcellularLocation>
        <location evidence="2">Cell membrane</location>
    </subcellularLocation>
</comment>
<dbReference type="InterPro" id="IPR028166">
    <property type="entry name" value="UB2H"/>
</dbReference>
<evidence type="ECO:0000256" key="21">
    <source>
        <dbReference type="ARBA" id="ARBA00049902"/>
    </source>
</evidence>
<evidence type="ECO:0000256" key="8">
    <source>
        <dbReference type="ARBA" id="ARBA00022645"/>
    </source>
</evidence>
<evidence type="ECO:0000256" key="14">
    <source>
        <dbReference type="ARBA" id="ARBA00022984"/>
    </source>
</evidence>
<evidence type="ECO:0000256" key="9">
    <source>
        <dbReference type="ARBA" id="ARBA00022670"/>
    </source>
</evidence>
<dbReference type="InterPro" id="IPR001264">
    <property type="entry name" value="Glyco_trans_51"/>
</dbReference>
<feature type="active site" description="Acyl-ester intermediate; for transpeptidase activity" evidence="24">
    <location>
        <position position="526"/>
    </location>
</feature>
<keyword evidence="12" id="KW-0378">Hydrolase</keyword>
<comment type="similarity">
    <text evidence="4 23">In the C-terminal section; belongs to the transpeptidase family.</text>
</comment>
<keyword evidence="16" id="KW-0046">Antibiotic resistance</keyword>
<comment type="catalytic activity">
    <reaction evidence="21">
        <text>[GlcNAc-(1-&gt;4)-Mur2Ac(oyl-L-Ala-gamma-D-Glu-L-Lys-D-Ala-D-Ala)](n)-di-trans,octa-cis-undecaprenyl diphosphate + beta-D-GlcNAc-(1-&gt;4)-Mur2Ac(oyl-L-Ala-gamma-D-Glu-L-Lys-D-Ala-D-Ala)-di-trans,octa-cis-undecaprenyl diphosphate = [GlcNAc-(1-&gt;4)-Mur2Ac(oyl-L-Ala-gamma-D-Glu-L-Lys-D-Ala-D-Ala)](n+1)-di-trans,octa-cis-undecaprenyl diphosphate + di-trans,octa-cis-undecaprenyl diphosphate + H(+)</text>
        <dbReference type="Rhea" id="RHEA:23708"/>
        <dbReference type="Rhea" id="RHEA-COMP:9602"/>
        <dbReference type="Rhea" id="RHEA-COMP:9603"/>
        <dbReference type="ChEBI" id="CHEBI:15378"/>
        <dbReference type="ChEBI" id="CHEBI:58405"/>
        <dbReference type="ChEBI" id="CHEBI:60033"/>
        <dbReference type="ChEBI" id="CHEBI:78435"/>
        <dbReference type="EC" id="2.4.99.28"/>
    </reaction>
</comment>
<evidence type="ECO:0000256" key="15">
    <source>
        <dbReference type="ARBA" id="ARBA00023136"/>
    </source>
</evidence>
<dbReference type="Gene3D" id="3.30.2060.10">
    <property type="entry name" value="Penicillin-binding protein 1b domain"/>
    <property type="match status" value="1"/>
</dbReference>
<dbReference type="InterPro" id="IPR012338">
    <property type="entry name" value="Beta-lactam/transpept-like"/>
</dbReference>
<evidence type="ECO:0000256" key="12">
    <source>
        <dbReference type="ARBA" id="ARBA00022801"/>
    </source>
</evidence>